<dbReference type="EMBL" id="PZQS01000011">
    <property type="protein sequence ID" value="PVD22452.1"/>
    <property type="molecule type" value="Genomic_DNA"/>
</dbReference>
<feature type="region of interest" description="Disordered" evidence="6">
    <location>
        <begin position="351"/>
        <end position="374"/>
    </location>
</feature>
<feature type="compositionally biased region" description="Low complexity" evidence="6">
    <location>
        <begin position="1112"/>
        <end position="1121"/>
    </location>
</feature>
<sequence length="1171" mass="130925">MGKVDPQKEECKKKIRSLLLSAPLGLTLDELRNDYEEFLGEVLPSRKFGYQTDMEFLQDIPDVIKVEKTRDGRLAFKAAYDETTKHIAKMVANQKVEKSKWGVANPRKGRGGRRGNNGRQRKLHSFPAAPDRYHRHETKSPSAPQFLLIKIKEFLALYPDGIPLDFFHKVFNKWIGMHVDLQRLGYSNIETLITDIPDIAQIREYQHGEKRVVGMQPSRPLKNISSKPLKSPESLHSNSSTCMEEKQTNHNIDESQSSESWSEEHSEDCTNEPDEISFELQKKIREVLLRQPSGLWASRLPFAYKALWKEDLPFGELGYLSVVDFVSALPDIVHVDRPNPKGDWLLTDATQQKPEQAPIQSQKNNPRMQNSRSEKQQTFMKAKSKNEEILRESVSQVLQVNPDGIPVLQFPEVYKEMTGRKLDPKQFGMNDLHDLFISLSDVLRIEYREKNASRLFSIPGKGTRHFHYLLDAWKPHALGDDLEEAASYNSDIPEDAVGPGVCYTPVTLPNPKNRSEHFEIYVSNIVSPGLFWIQLRGSTTTGALESLMNGLESVYEARGELYRMPECLMTYGQVCATLFPEDNNWHRGIITGESKSGMIEMYFVDYGSTCFVPKRSIRFLAKKFLRLPTQAIQAELAYTKPFQEKWSLKAKERLLELCRCKPLVAFMTSRKDRVLSLILCDTSGPTDIHINDTLVNEKLALFEHEEEEEEPPASNNSPQSSESWFEATGLSSTRQSFVQRLGFGKGFIFHIISIKNTLYLTSGEVSSLFWEEDIIGSMLIKNKFHVKKMCIRRDEYPALFEELERLKVWNVKESTQMLSLYCLDGIEPNGRDCRGQEEATSLLKTAKDVGIHQMTSVDELSLALNSLQIRRKRILKEMMSASECSPQAIQELDRVEQVVKDLQTRLTHLESVSSLAVESVTNQNPSVNATANSLLDAAKSNFSLNKNTLLSSPAAIKTNVVSPLIVQPPTNHTVSMPGPALQGMTASGDMTLSQLVAANIQMATLIQQQDTFLKTMLQASINPALSSMPSGHMGLQSLASSTALGIQSTSLAAHQVVTNPLLPPGGLSCLHPDQPHDQISSPSPLQQRAALMPHVGTVGPAPSTHTPPLGASVFSSTSSGQSTNSLQTAPFVTAVHPVVSPSVNTSGDGNHTNVQLLPSMLRLLQTLTQQK</sequence>
<evidence type="ECO:0008006" key="11">
    <source>
        <dbReference type="Google" id="ProtNLM"/>
    </source>
</evidence>
<feature type="compositionally biased region" description="Basic and acidic residues" evidence="6">
    <location>
        <begin position="243"/>
        <end position="253"/>
    </location>
</feature>
<accession>A0A2T7NMR8</accession>
<evidence type="ECO:0000256" key="3">
    <source>
        <dbReference type="ARBA" id="ARBA00022737"/>
    </source>
</evidence>
<comment type="subcellular location">
    <subcellularLocation>
        <location evidence="1">Cytoplasm</location>
    </subcellularLocation>
</comment>
<dbReference type="PANTHER" id="PTHR22948">
    <property type="entry name" value="TUDOR DOMAIN CONTAINING PROTEIN"/>
    <property type="match status" value="1"/>
</dbReference>
<feature type="region of interest" description="Disordered" evidence="6">
    <location>
        <begin position="1098"/>
        <end position="1121"/>
    </location>
</feature>
<dbReference type="CDD" id="cd09972">
    <property type="entry name" value="LOTUS_TDRD_OSKAR"/>
    <property type="match status" value="1"/>
</dbReference>
<feature type="domain" description="HTH OST-type" evidence="8">
    <location>
        <begin position="386"/>
        <end position="459"/>
    </location>
</feature>
<dbReference type="PANTHER" id="PTHR22948:SF76">
    <property type="entry name" value="FI20010P1-RELATED"/>
    <property type="match status" value="1"/>
</dbReference>
<feature type="domain" description="HTH OST-type" evidence="8">
    <location>
        <begin position="143"/>
        <end position="217"/>
    </location>
</feature>
<dbReference type="SUPFAM" id="SSF63748">
    <property type="entry name" value="Tudor/PWWP/MBT"/>
    <property type="match status" value="1"/>
</dbReference>
<dbReference type="AlphaFoldDB" id="A0A2T7NMR8"/>
<keyword evidence="3" id="KW-0677">Repeat</keyword>
<evidence type="ECO:0000313" key="9">
    <source>
        <dbReference type="EMBL" id="PVD22452.1"/>
    </source>
</evidence>
<feature type="domain" description="Tudor" evidence="7">
    <location>
        <begin position="568"/>
        <end position="627"/>
    </location>
</feature>
<feature type="compositionally biased region" description="Polar residues" evidence="6">
    <location>
        <begin position="1077"/>
        <end position="1086"/>
    </location>
</feature>
<dbReference type="InterPro" id="IPR035437">
    <property type="entry name" value="SNase_OB-fold_sf"/>
</dbReference>
<keyword evidence="10" id="KW-1185">Reference proteome</keyword>
<evidence type="ECO:0000259" key="7">
    <source>
        <dbReference type="PROSITE" id="PS50304"/>
    </source>
</evidence>
<keyword evidence="4" id="KW-0221">Differentiation</keyword>
<evidence type="ECO:0000256" key="1">
    <source>
        <dbReference type="ARBA" id="ARBA00004496"/>
    </source>
</evidence>
<dbReference type="PROSITE" id="PS51644">
    <property type="entry name" value="HTH_OST"/>
    <property type="match status" value="4"/>
</dbReference>
<comment type="caution">
    <text evidence="9">The sequence shown here is derived from an EMBL/GenBank/DDBJ whole genome shotgun (WGS) entry which is preliminary data.</text>
</comment>
<protein>
    <recommendedName>
        <fullName evidence="11">Tudor domain-containing protein 5</fullName>
    </recommendedName>
</protein>
<feature type="coiled-coil region" evidence="5">
    <location>
        <begin position="857"/>
        <end position="912"/>
    </location>
</feature>
<dbReference type="PROSITE" id="PS50304">
    <property type="entry name" value="TUDOR"/>
    <property type="match status" value="1"/>
</dbReference>
<dbReference type="STRING" id="400727.A0A2T7NMR8"/>
<organism evidence="9 10">
    <name type="scientific">Pomacea canaliculata</name>
    <name type="common">Golden apple snail</name>
    <dbReference type="NCBI Taxonomy" id="400727"/>
    <lineage>
        <taxon>Eukaryota</taxon>
        <taxon>Metazoa</taxon>
        <taxon>Spiralia</taxon>
        <taxon>Lophotrochozoa</taxon>
        <taxon>Mollusca</taxon>
        <taxon>Gastropoda</taxon>
        <taxon>Caenogastropoda</taxon>
        <taxon>Architaenioglossa</taxon>
        <taxon>Ampullarioidea</taxon>
        <taxon>Ampullariidae</taxon>
        <taxon>Pomacea</taxon>
    </lineage>
</organism>
<feature type="region of interest" description="Disordered" evidence="6">
    <location>
        <begin position="101"/>
        <end position="138"/>
    </location>
</feature>
<dbReference type="InterPro" id="IPR025605">
    <property type="entry name" value="OST-HTH/LOTUS_dom"/>
</dbReference>
<feature type="region of interest" description="Disordered" evidence="6">
    <location>
        <begin position="1067"/>
        <end position="1086"/>
    </location>
</feature>
<dbReference type="InterPro" id="IPR050621">
    <property type="entry name" value="Tudor_domain_containing"/>
</dbReference>
<proteinExistence type="predicted"/>
<reference evidence="9 10" key="1">
    <citation type="submission" date="2018-04" db="EMBL/GenBank/DDBJ databases">
        <title>The genome of golden apple snail Pomacea canaliculata provides insight into stress tolerance and invasive adaptation.</title>
        <authorList>
            <person name="Liu C."/>
            <person name="Liu B."/>
            <person name="Ren Y."/>
            <person name="Zhang Y."/>
            <person name="Wang H."/>
            <person name="Li S."/>
            <person name="Jiang F."/>
            <person name="Yin L."/>
            <person name="Zhang G."/>
            <person name="Qian W."/>
            <person name="Fan W."/>
        </authorList>
    </citation>
    <scope>NUCLEOTIDE SEQUENCE [LARGE SCALE GENOMIC DNA]</scope>
    <source>
        <strain evidence="9">SZHN2017</strain>
        <tissue evidence="9">Muscle</tissue>
    </source>
</reference>
<gene>
    <name evidence="9" type="ORF">C0Q70_18266</name>
</gene>
<dbReference type="Pfam" id="PF00567">
    <property type="entry name" value="TUDOR"/>
    <property type="match status" value="1"/>
</dbReference>
<feature type="domain" description="HTH OST-type" evidence="8">
    <location>
        <begin position="7"/>
        <end position="80"/>
    </location>
</feature>
<feature type="region of interest" description="Disordered" evidence="6">
    <location>
        <begin position="213"/>
        <end position="273"/>
    </location>
</feature>
<dbReference type="GO" id="GO:0030154">
    <property type="term" value="P:cell differentiation"/>
    <property type="evidence" value="ECO:0007669"/>
    <property type="project" value="UniProtKB-ARBA"/>
</dbReference>
<feature type="domain" description="HTH OST-type" evidence="8">
    <location>
        <begin position="276"/>
        <end position="350"/>
    </location>
</feature>
<name>A0A2T7NMR8_POMCA</name>
<dbReference type="InterPro" id="IPR002999">
    <property type="entry name" value="Tudor"/>
</dbReference>
<evidence type="ECO:0000256" key="4">
    <source>
        <dbReference type="ARBA" id="ARBA00022871"/>
    </source>
</evidence>
<dbReference type="Gene3D" id="3.30.420.610">
    <property type="entry name" value="LOTUS domain-like"/>
    <property type="match status" value="4"/>
</dbReference>
<evidence type="ECO:0000256" key="5">
    <source>
        <dbReference type="SAM" id="Coils"/>
    </source>
</evidence>
<dbReference type="GO" id="GO:0005737">
    <property type="term" value="C:cytoplasm"/>
    <property type="evidence" value="ECO:0007669"/>
    <property type="project" value="UniProtKB-SubCell"/>
</dbReference>
<dbReference type="InterPro" id="IPR041966">
    <property type="entry name" value="LOTUS-like"/>
</dbReference>
<evidence type="ECO:0000256" key="6">
    <source>
        <dbReference type="SAM" id="MobiDB-lite"/>
    </source>
</evidence>
<feature type="compositionally biased region" description="Polar residues" evidence="6">
    <location>
        <begin position="223"/>
        <end position="242"/>
    </location>
</feature>
<evidence type="ECO:0000313" key="10">
    <source>
        <dbReference type="Proteomes" id="UP000245119"/>
    </source>
</evidence>
<dbReference type="Pfam" id="PF12872">
    <property type="entry name" value="OST-HTH"/>
    <property type="match status" value="4"/>
</dbReference>
<evidence type="ECO:0000259" key="8">
    <source>
        <dbReference type="PROSITE" id="PS51644"/>
    </source>
</evidence>
<keyword evidence="4" id="KW-0744">Spermatogenesis</keyword>
<dbReference type="GO" id="GO:0007283">
    <property type="term" value="P:spermatogenesis"/>
    <property type="evidence" value="ECO:0007669"/>
    <property type="project" value="UniProtKB-KW"/>
</dbReference>
<dbReference type="Gene3D" id="2.40.50.90">
    <property type="match status" value="1"/>
</dbReference>
<evidence type="ECO:0000256" key="2">
    <source>
        <dbReference type="ARBA" id="ARBA00022490"/>
    </source>
</evidence>
<keyword evidence="2" id="KW-0963">Cytoplasm</keyword>
<keyword evidence="5" id="KW-0175">Coiled coil</keyword>
<dbReference type="Gene3D" id="2.30.30.140">
    <property type="match status" value="1"/>
</dbReference>
<dbReference type="OrthoDB" id="10052065at2759"/>
<dbReference type="Proteomes" id="UP000245119">
    <property type="component" value="Linkage Group LG11"/>
</dbReference>
<dbReference type="SMART" id="SM00333">
    <property type="entry name" value="TUDOR"/>
    <property type="match status" value="1"/>
</dbReference>